<sequence length="567" mass="66396">MQKDLNTSMFNENIEKSLKEQYLEKIDSLSTSIFNEDQKELCKTIIENAKEDDVQNIYQLLIQRIKIGFAFDVAPTPTTTNKFITLLKENKELSFGTEKLELNSSKEKDILIIGENFDVLNNLRAIERERERERAGLEFNYDVIYLDPPYNTEATQKDGNNLANDKDDMSASKFIYRDKFSRNGWLNMIRERFVKSRTILKEDGVIFVSIDDAEQAYLKVLMDEIFGEENFVTIFLWQTNNSAMKRFKYVRNDLEYILCYAKNKEKLKEFSKKENEIITFENIDNDPKGPWISTNATYKLNENNENTFDLQLPNGNTIRRTWRFSKEEFLKGEVPLFFSGNNVPRIKVYENEYDKNKVFSNLAMSFEKPSINDFEKSSSFIDYFNYVDSFSKARKQLEQILNNDTFSTPKPTSLIKFLIKLVNNKNARVLDFFAGSGTTAHAVWDLNREDGGNRSVTLVTNNENGIGKNVTYERLHRISLGKSTDGNVNFKWLDKNEPYQVPLKVYETKQFSIDINNNLEEKTELFIKEMQELANVNLDEKDDNERILYYLKQLYSLKNDEDQNETN</sequence>
<dbReference type="Gene3D" id="3.40.50.150">
    <property type="entry name" value="Vaccinia Virus protein VP39"/>
    <property type="match status" value="1"/>
</dbReference>
<dbReference type="AlphaFoldDB" id="A0A449A248"/>
<dbReference type="Pfam" id="PF01555">
    <property type="entry name" value="N6_N4_Mtase"/>
    <property type="match status" value="1"/>
</dbReference>
<dbReference type="InterPro" id="IPR029063">
    <property type="entry name" value="SAM-dependent_MTases_sf"/>
</dbReference>
<gene>
    <name evidence="6" type="ORF">NCTC10183_00081</name>
</gene>
<evidence type="ECO:0000256" key="4">
    <source>
        <dbReference type="ARBA" id="ARBA00022691"/>
    </source>
</evidence>
<name>A0A449A248_9BACT</name>
<protein>
    <submittedName>
        <fullName evidence="6">C-terminal truncated Type III restriction-modification system: methylase</fullName>
    </submittedName>
</protein>
<dbReference type="SUPFAM" id="SSF53335">
    <property type="entry name" value="S-adenosyl-L-methionine-dependent methyltransferases"/>
    <property type="match status" value="1"/>
</dbReference>
<keyword evidence="2 6" id="KW-0489">Methyltransferase</keyword>
<organism evidence="6 7">
    <name type="scientific">Mycoplasmopsis gallinacea</name>
    <dbReference type="NCBI Taxonomy" id="29556"/>
    <lineage>
        <taxon>Bacteria</taxon>
        <taxon>Bacillati</taxon>
        <taxon>Mycoplasmatota</taxon>
        <taxon>Mycoplasmoidales</taxon>
        <taxon>Metamycoplasmataceae</taxon>
        <taxon>Mycoplasmopsis</taxon>
    </lineage>
</organism>
<evidence type="ECO:0000256" key="1">
    <source>
        <dbReference type="ARBA" id="ARBA00006594"/>
    </source>
</evidence>
<evidence type="ECO:0000313" key="7">
    <source>
        <dbReference type="Proteomes" id="UP000290568"/>
    </source>
</evidence>
<dbReference type="GO" id="GO:0008170">
    <property type="term" value="F:N-methyltransferase activity"/>
    <property type="evidence" value="ECO:0007669"/>
    <property type="project" value="InterPro"/>
</dbReference>
<dbReference type="STRING" id="29556.VO56_00100"/>
<accession>A0A449A248</accession>
<dbReference type="RefSeq" id="WP_223211639.1">
    <property type="nucleotide sequence ID" value="NZ_LR214950.1"/>
</dbReference>
<feature type="domain" description="DNA methylase N-4/N-6" evidence="5">
    <location>
        <begin position="142"/>
        <end position="449"/>
    </location>
</feature>
<proteinExistence type="inferred from homology"/>
<keyword evidence="7" id="KW-1185">Reference proteome</keyword>
<dbReference type="InterPro" id="IPR002295">
    <property type="entry name" value="N4/N6-MTase_EcoPI_Mod-like"/>
</dbReference>
<dbReference type="InterPro" id="IPR002052">
    <property type="entry name" value="DNA_methylase_N6_adenine_CS"/>
</dbReference>
<evidence type="ECO:0000256" key="2">
    <source>
        <dbReference type="ARBA" id="ARBA00022603"/>
    </source>
</evidence>
<evidence type="ECO:0000313" key="6">
    <source>
        <dbReference type="EMBL" id="VEU58325.1"/>
    </source>
</evidence>
<dbReference type="GO" id="GO:0032259">
    <property type="term" value="P:methylation"/>
    <property type="evidence" value="ECO:0007669"/>
    <property type="project" value="UniProtKB-KW"/>
</dbReference>
<dbReference type="REBASE" id="298398">
    <property type="entry name" value="M.Mga10183ORF81P"/>
</dbReference>
<keyword evidence="4" id="KW-0949">S-adenosyl-L-methionine</keyword>
<dbReference type="Proteomes" id="UP000290568">
    <property type="component" value="Chromosome"/>
</dbReference>
<dbReference type="PROSITE" id="PS00092">
    <property type="entry name" value="N6_MTASE"/>
    <property type="match status" value="1"/>
</dbReference>
<evidence type="ECO:0000256" key="3">
    <source>
        <dbReference type="ARBA" id="ARBA00022679"/>
    </source>
</evidence>
<evidence type="ECO:0000259" key="5">
    <source>
        <dbReference type="Pfam" id="PF01555"/>
    </source>
</evidence>
<dbReference type="GO" id="GO:0003677">
    <property type="term" value="F:DNA binding"/>
    <property type="evidence" value="ECO:0007669"/>
    <property type="project" value="InterPro"/>
</dbReference>
<dbReference type="PRINTS" id="PR00506">
    <property type="entry name" value="D21N6MTFRASE"/>
</dbReference>
<dbReference type="InterPro" id="IPR002941">
    <property type="entry name" value="DNA_methylase_N4/N6"/>
</dbReference>
<reference evidence="6 7" key="1">
    <citation type="submission" date="2019-01" db="EMBL/GenBank/DDBJ databases">
        <authorList>
            <consortium name="Pathogen Informatics"/>
        </authorList>
    </citation>
    <scope>NUCLEOTIDE SEQUENCE [LARGE SCALE GENOMIC DNA]</scope>
    <source>
        <strain evidence="6 7">NCTC10183</strain>
    </source>
</reference>
<comment type="similarity">
    <text evidence="1">Belongs to the N(4)/N(6)-methyltransferase family.</text>
</comment>
<keyword evidence="3" id="KW-0808">Transferase</keyword>
<dbReference type="EMBL" id="LR214950">
    <property type="protein sequence ID" value="VEU58325.1"/>
    <property type="molecule type" value="Genomic_DNA"/>
</dbReference>